<dbReference type="RefSeq" id="WP_206192424.1">
    <property type="nucleotide sequence ID" value="NZ_VULO01000001.1"/>
</dbReference>
<keyword evidence="2" id="KW-0472">Membrane</keyword>
<dbReference type="EMBL" id="VULO01000001">
    <property type="protein sequence ID" value="MSS83458.1"/>
    <property type="molecule type" value="Genomic_DNA"/>
</dbReference>
<dbReference type="Proteomes" id="UP000470875">
    <property type="component" value="Unassembled WGS sequence"/>
</dbReference>
<evidence type="ECO:0000313" key="3">
    <source>
        <dbReference type="EMBL" id="MSS83458.1"/>
    </source>
</evidence>
<dbReference type="Pfam" id="PF10066">
    <property type="entry name" value="DUF2304"/>
    <property type="match status" value="1"/>
</dbReference>
<name>A0A6N7W5P6_9ACTO</name>
<feature type="transmembrane region" description="Helical" evidence="2">
    <location>
        <begin position="57"/>
        <end position="81"/>
    </location>
</feature>
<dbReference type="AlphaFoldDB" id="A0A6N7W5P6"/>
<sequence>MQYILIKAVLVIGLLLVAFFMMRPVKSASHLALRRIGMMIIVIAAALAVIFPETLNGLARMIGVASGVNLVVYFLVIVVFAQMATSYRRDMATERKITDLARALALQSTQKPNERSGSGGAPIDNVDGVDE</sequence>
<evidence type="ECO:0000313" key="4">
    <source>
        <dbReference type="Proteomes" id="UP000470875"/>
    </source>
</evidence>
<keyword evidence="2" id="KW-0812">Transmembrane</keyword>
<keyword evidence="4" id="KW-1185">Reference proteome</keyword>
<evidence type="ECO:0000256" key="2">
    <source>
        <dbReference type="SAM" id="Phobius"/>
    </source>
</evidence>
<feature type="region of interest" description="Disordered" evidence="1">
    <location>
        <begin position="107"/>
        <end position="131"/>
    </location>
</feature>
<protein>
    <submittedName>
        <fullName evidence="3">DUF2304 domain-containing protein</fullName>
    </submittedName>
</protein>
<gene>
    <name evidence="3" type="ORF">FYJ24_01490</name>
</gene>
<accession>A0A6N7W5P6</accession>
<proteinExistence type="predicted"/>
<organism evidence="3 4">
    <name type="scientific">Scrofimicrobium canadense</name>
    <dbReference type="NCBI Taxonomy" id="2652290"/>
    <lineage>
        <taxon>Bacteria</taxon>
        <taxon>Bacillati</taxon>
        <taxon>Actinomycetota</taxon>
        <taxon>Actinomycetes</taxon>
        <taxon>Actinomycetales</taxon>
        <taxon>Actinomycetaceae</taxon>
        <taxon>Scrofimicrobium</taxon>
    </lineage>
</organism>
<feature type="transmembrane region" description="Helical" evidence="2">
    <location>
        <begin position="6"/>
        <end position="25"/>
    </location>
</feature>
<reference evidence="3 4" key="1">
    <citation type="submission" date="2019-08" db="EMBL/GenBank/DDBJ databases">
        <title>In-depth cultivation of the pig gut microbiome towards novel bacterial diversity and tailored functional studies.</title>
        <authorList>
            <person name="Wylensek D."/>
            <person name="Hitch T.C.A."/>
            <person name="Clavel T."/>
        </authorList>
    </citation>
    <scope>NUCLEOTIDE SEQUENCE [LARGE SCALE GENOMIC DNA]</scope>
    <source>
        <strain evidence="3 4">WB03_NA08</strain>
    </source>
</reference>
<evidence type="ECO:0000256" key="1">
    <source>
        <dbReference type="SAM" id="MobiDB-lite"/>
    </source>
</evidence>
<dbReference type="InterPro" id="IPR019277">
    <property type="entry name" value="DUF2304"/>
</dbReference>
<feature type="transmembrane region" description="Helical" evidence="2">
    <location>
        <begin position="32"/>
        <end position="51"/>
    </location>
</feature>
<comment type="caution">
    <text evidence="3">The sequence shown here is derived from an EMBL/GenBank/DDBJ whole genome shotgun (WGS) entry which is preliminary data.</text>
</comment>
<keyword evidence="2" id="KW-1133">Transmembrane helix</keyword>